<protein>
    <submittedName>
        <fullName evidence="1">Uncharacterized protein</fullName>
    </submittedName>
</protein>
<sequence length="153" mass="17714">MAVLIFDNEGMHNRIQLNVRLSDDPNRPVLNELADFLASLPDQAVNDKLSAVEGMGRFTRYFDRMKLPFEEYQKLGFMSALSQAVNVDSEPNVFMRGMVVLRNLFLSQLETDRLLTDRVLLAGGEQLHNFADLFCDQKMFKNLLYYDQKQLQM</sequence>
<accession>A0A0A9XLI3</accession>
<dbReference type="AlphaFoldDB" id="A0A0A9XLI3"/>
<proteinExistence type="predicted"/>
<gene>
    <name evidence="1" type="ORF">CM83_99280</name>
</gene>
<name>A0A0A9XLI3_LYGHE</name>
<reference evidence="1" key="1">
    <citation type="journal article" date="2014" name="PLoS ONE">
        <title>Transcriptome-Based Identification of ABC Transporters in the Western Tarnished Plant Bug Lygus hesperus.</title>
        <authorList>
            <person name="Hull J.J."/>
            <person name="Chaney K."/>
            <person name="Geib S.M."/>
            <person name="Fabrick J.A."/>
            <person name="Brent C.S."/>
            <person name="Walsh D."/>
            <person name="Lavine L.C."/>
        </authorList>
    </citation>
    <scope>NUCLEOTIDE SEQUENCE</scope>
</reference>
<reference evidence="1" key="2">
    <citation type="submission" date="2014-07" db="EMBL/GenBank/DDBJ databases">
        <authorList>
            <person name="Hull J."/>
        </authorList>
    </citation>
    <scope>NUCLEOTIDE SEQUENCE</scope>
</reference>
<organism evidence="1">
    <name type="scientific">Lygus hesperus</name>
    <name type="common">Western plant bug</name>
    <dbReference type="NCBI Taxonomy" id="30085"/>
    <lineage>
        <taxon>Eukaryota</taxon>
        <taxon>Metazoa</taxon>
        <taxon>Ecdysozoa</taxon>
        <taxon>Arthropoda</taxon>
        <taxon>Hexapoda</taxon>
        <taxon>Insecta</taxon>
        <taxon>Pterygota</taxon>
        <taxon>Neoptera</taxon>
        <taxon>Paraneoptera</taxon>
        <taxon>Hemiptera</taxon>
        <taxon>Heteroptera</taxon>
        <taxon>Panheteroptera</taxon>
        <taxon>Cimicomorpha</taxon>
        <taxon>Miridae</taxon>
        <taxon>Mirini</taxon>
        <taxon>Lygus</taxon>
    </lineage>
</organism>
<dbReference type="EMBL" id="GBHO01023966">
    <property type="protein sequence ID" value="JAG19638.1"/>
    <property type="molecule type" value="Transcribed_RNA"/>
</dbReference>
<feature type="non-terminal residue" evidence="1">
    <location>
        <position position="153"/>
    </location>
</feature>
<evidence type="ECO:0000313" key="1">
    <source>
        <dbReference type="EMBL" id="JAG19638.1"/>
    </source>
</evidence>